<dbReference type="PANTHER" id="PTHR34406">
    <property type="entry name" value="PROTEIN YCEI"/>
    <property type="match status" value="1"/>
</dbReference>
<comment type="caution">
    <text evidence="3">The sequence shown here is derived from an EMBL/GenBank/DDBJ whole genome shotgun (WGS) entry which is preliminary data.</text>
</comment>
<feature type="signal peptide" evidence="1">
    <location>
        <begin position="1"/>
        <end position="28"/>
    </location>
</feature>
<evidence type="ECO:0000313" key="3">
    <source>
        <dbReference type="EMBL" id="RDS79629.1"/>
    </source>
</evidence>
<evidence type="ECO:0000256" key="1">
    <source>
        <dbReference type="SAM" id="SignalP"/>
    </source>
</evidence>
<dbReference type="Gene3D" id="2.40.128.110">
    <property type="entry name" value="Lipid/polyisoprenoid-binding, YceI-like"/>
    <property type="match status" value="1"/>
</dbReference>
<feature type="domain" description="Lipid/polyisoprenoid-binding YceI-like" evidence="2">
    <location>
        <begin position="34"/>
        <end position="195"/>
    </location>
</feature>
<dbReference type="Pfam" id="PF04264">
    <property type="entry name" value="YceI"/>
    <property type="match status" value="1"/>
</dbReference>
<organism evidence="3 4">
    <name type="scientific">Dyella monticola</name>
    <dbReference type="NCBI Taxonomy" id="1927958"/>
    <lineage>
        <taxon>Bacteria</taxon>
        <taxon>Pseudomonadati</taxon>
        <taxon>Pseudomonadota</taxon>
        <taxon>Gammaproteobacteria</taxon>
        <taxon>Lysobacterales</taxon>
        <taxon>Rhodanobacteraceae</taxon>
        <taxon>Dyella</taxon>
    </lineage>
</organism>
<gene>
    <name evidence="3" type="ORF">DWU98_16285</name>
</gene>
<reference evidence="3 4" key="1">
    <citation type="submission" date="2018-07" db="EMBL/GenBank/DDBJ databases">
        <title>Dyella monticola sp. nov. and Dyella psychrodurans sp. nov. isolated from monsoon evergreen broad-leaved forest soil of Dinghu Mountain, China.</title>
        <authorList>
            <person name="Gao Z."/>
            <person name="Qiu L."/>
        </authorList>
    </citation>
    <scope>NUCLEOTIDE SEQUENCE [LARGE SCALE GENOMIC DNA]</scope>
    <source>
        <strain evidence="3 4">4G-K06</strain>
    </source>
</reference>
<evidence type="ECO:0000313" key="4">
    <source>
        <dbReference type="Proteomes" id="UP000254258"/>
    </source>
</evidence>
<dbReference type="SUPFAM" id="SSF101874">
    <property type="entry name" value="YceI-like"/>
    <property type="match status" value="1"/>
</dbReference>
<dbReference type="EMBL" id="QRBE01000011">
    <property type="protein sequence ID" value="RDS79629.1"/>
    <property type="molecule type" value="Genomic_DNA"/>
</dbReference>
<dbReference type="PANTHER" id="PTHR34406:SF1">
    <property type="entry name" value="PROTEIN YCEI"/>
    <property type="match status" value="1"/>
</dbReference>
<proteinExistence type="predicted"/>
<keyword evidence="1" id="KW-0732">Signal</keyword>
<name>A0A370WTZ9_9GAMM</name>
<keyword evidence="4" id="KW-1185">Reference proteome</keyword>
<dbReference type="InterPro" id="IPR007372">
    <property type="entry name" value="Lipid/polyisoprenoid-bd_YceI"/>
</dbReference>
<feature type="chain" id="PRO_5016744657" evidence="1">
    <location>
        <begin position="29"/>
        <end position="199"/>
    </location>
</feature>
<evidence type="ECO:0000259" key="2">
    <source>
        <dbReference type="SMART" id="SM00867"/>
    </source>
</evidence>
<sequence>MRFCNAPRKRPWRRIVPLLLWLPLPLLAANSDTDYRIDPGASQAAFHLRVFWVDSVNGHFTHVDGDMLPGPHPASWVVNATIPVDSVAMSSTHLRQWVLDRSFFDAKDHPTIHFVSDPIAQSALDDGGTLTGYLTLRGITAPIRFAVEPMHCEQSVSAPCTIVLHGDLHRSTFGMTSDRVALSDSVQLNLSITLQRETR</sequence>
<protein>
    <submittedName>
        <fullName evidence="3">YceI family protein</fullName>
    </submittedName>
</protein>
<dbReference type="SMART" id="SM00867">
    <property type="entry name" value="YceI"/>
    <property type="match status" value="1"/>
</dbReference>
<dbReference type="AlphaFoldDB" id="A0A370WTZ9"/>
<dbReference type="InterPro" id="IPR036761">
    <property type="entry name" value="TTHA0802/YceI-like_sf"/>
</dbReference>
<dbReference type="Proteomes" id="UP000254258">
    <property type="component" value="Unassembled WGS sequence"/>
</dbReference>
<accession>A0A370WTZ9</accession>